<keyword evidence="1" id="KW-0812">Transmembrane</keyword>
<sequence>MYGFKFRSVTKLNFSVISLFICFLYVAPMPIHNEIEFFCHFLVHLLSICRWAEITEYMHTHMQRHAHSRTDITAIVLNIKGHLCNYVKLA</sequence>
<name>A0A9R1VC98_LACSA</name>
<dbReference type="EMBL" id="NBSK02000005">
    <property type="protein sequence ID" value="KAJ0203473.1"/>
    <property type="molecule type" value="Genomic_DNA"/>
</dbReference>
<organism evidence="2 3">
    <name type="scientific">Lactuca sativa</name>
    <name type="common">Garden lettuce</name>
    <dbReference type="NCBI Taxonomy" id="4236"/>
    <lineage>
        <taxon>Eukaryota</taxon>
        <taxon>Viridiplantae</taxon>
        <taxon>Streptophyta</taxon>
        <taxon>Embryophyta</taxon>
        <taxon>Tracheophyta</taxon>
        <taxon>Spermatophyta</taxon>
        <taxon>Magnoliopsida</taxon>
        <taxon>eudicotyledons</taxon>
        <taxon>Gunneridae</taxon>
        <taxon>Pentapetalae</taxon>
        <taxon>asterids</taxon>
        <taxon>campanulids</taxon>
        <taxon>Asterales</taxon>
        <taxon>Asteraceae</taxon>
        <taxon>Cichorioideae</taxon>
        <taxon>Cichorieae</taxon>
        <taxon>Lactucinae</taxon>
        <taxon>Lactuca</taxon>
    </lineage>
</organism>
<proteinExistence type="predicted"/>
<gene>
    <name evidence="2" type="ORF">LSAT_V11C500251780</name>
</gene>
<dbReference type="Proteomes" id="UP000235145">
    <property type="component" value="Unassembled WGS sequence"/>
</dbReference>
<keyword evidence="3" id="KW-1185">Reference proteome</keyword>
<feature type="transmembrane region" description="Helical" evidence="1">
    <location>
        <begin position="12"/>
        <end position="29"/>
    </location>
</feature>
<reference evidence="2 3" key="1">
    <citation type="journal article" date="2017" name="Nat. Commun.">
        <title>Genome assembly with in vitro proximity ligation data and whole-genome triplication in lettuce.</title>
        <authorList>
            <person name="Reyes-Chin-Wo S."/>
            <person name="Wang Z."/>
            <person name="Yang X."/>
            <person name="Kozik A."/>
            <person name="Arikit S."/>
            <person name="Song C."/>
            <person name="Xia L."/>
            <person name="Froenicke L."/>
            <person name="Lavelle D.O."/>
            <person name="Truco M.J."/>
            <person name="Xia R."/>
            <person name="Zhu S."/>
            <person name="Xu C."/>
            <person name="Xu H."/>
            <person name="Xu X."/>
            <person name="Cox K."/>
            <person name="Korf I."/>
            <person name="Meyers B.C."/>
            <person name="Michelmore R.W."/>
        </authorList>
    </citation>
    <scope>NUCLEOTIDE SEQUENCE [LARGE SCALE GENOMIC DNA]</scope>
    <source>
        <strain evidence="3">cv. Salinas</strain>
        <tissue evidence="2">Seedlings</tissue>
    </source>
</reference>
<accession>A0A9R1VC98</accession>
<comment type="caution">
    <text evidence="2">The sequence shown here is derived from an EMBL/GenBank/DDBJ whole genome shotgun (WGS) entry which is preliminary data.</text>
</comment>
<keyword evidence="1" id="KW-1133">Transmembrane helix</keyword>
<dbReference type="AlphaFoldDB" id="A0A9R1VC98"/>
<evidence type="ECO:0000256" key="1">
    <source>
        <dbReference type="SAM" id="Phobius"/>
    </source>
</evidence>
<evidence type="ECO:0000313" key="2">
    <source>
        <dbReference type="EMBL" id="KAJ0203473.1"/>
    </source>
</evidence>
<keyword evidence="1" id="KW-0472">Membrane</keyword>
<evidence type="ECO:0000313" key="3">
    <source>
        <dbReference type="Proteomes" id="UP000235145"/>
    </source>
</evidence>
<protein>
    <submittedName>
        <fullName evidence="2">Uncharacterized protein</fullName>
    </submittedName>
</protein>